<dbReference type="GeneID" id="106467816"/>
<keyword evidence="6" id="KW-0479">Metal-binding</keyword>
<comment type="catalytic activity">
    <reaction evidence="12">
        <text>L-lysyl-[protein] + O2 + H2O = (S)-2-amino-6-oxohexanoyl-[protein] + H2O2 + NH4(+)</text>
        <dbReference type="Rhea" id="RHEA:24544"/>
        <dbReference type="Rhea" id="RHEA-COMP:9752"/>
        <dbReference type="Rhea" id="RHEA-COMP:12448"/>
        <dbReference type="ChEBI" id="CHEBI:15377"/>
        <dbReference type="ChEBI" id="CHEBI:15379"/>
        <dbReference type="ChEBI" id="CHEBI:16240"/>
        <dbReference type="ChEBI" id="CHEBI:28938"/>
        <dbReference type="ChEBI" id="CHEBI:29969"/>
        <dbReference type="ChEBI" id="CHEBI:131803"/>
        <dbReference type="EC" id="1.4.3.13"/>
    </reaction>
</comment>
<feature type="domain" description="SRCR" evidence="14">
    <location>
        <begin position="65"/>
        <end position="166"/>
    </location>
</feature>
<dbReference type="SMART" id="SM00202">
    <property type="entry name" value="SR"/>
    <property type="match status" value="2"/>
</dbReference>
<keyword evidence="5" id="KW-0964">Secreted</keyword>
<keyword evidence="8" id="KW-0560">Oxidoreductase</keyword>
<dbReference type="RefSeq" id="XP_013783648.2">
    <property type="nucleotide sequence ID" value="XM_013928194.2"/>
</dbReference>
<dbReference type="InterPro" id="IPR019828">
    <property type="entry name" value="Lysyl_oxidase_CS"/>
</dbReference>
<dbReference type="PROSITE" id="PS00926">
    <property type="entry name" value="LYSYL_OXIDASE"/>
    <property type="match status" value="1"/>
</dbReference>
<evidence type="ECO:0000256" key="10">
    <source>
        <dbReference type="ARBA" id="ARBA00023157"/>
    </source>
</evidence>
<evidence type="ECO:0000256" key="12">
    <source>
        <dbReference type="ARBA" id="ARBA00047861"/>
    </source>
</evidence>
<dbReference type="Gene3D" id="3.10.250.10">
    <property type="entry name" value="SRCR-like domain"/>
    <property type="match status" value="2"/>
</dbReference>
<comment type="similarity">
    <text evidence="3">Belongs to the lysyl oxidase family.</text>
</comment>
<evidence type="ECO:0000256" key="13">
    <source>
        <dbReference type="PROSITE-ProRule" id="PRU00196"/>
    </source>
</evidence>
<sequence length="516" mass="58159">MTNSLYNVFLRRVIFLTTFWFVVTIFLIASVDGQWYRYFHHRSYLSPARRMVLRRRPRAIPEGAIRLIGGHRANQGNVQIYHVGRWGSICDDEWDQREANIVCRLLGYSAAETPTGDSLFGRASSSLIWMDNLYCTGNEKRLQDCPFDGWGKHDCSPSEVAGVVCQKKDLHHNSASSSSTDKEASAIIQPVRLKENNFSLRLVGGRSPSEGRVEVKVPGTEWGLVCGDGWETLEAGVVCKQLGLGFAKAAIQSSSFGGQRSQMILSGVKCRGDEKTLASCRHDNVGAVDCPGRDSNFAGVICAKAMPDLVPDEKEIERSSYLEEKELLYLQCAMEENCLSSSAYRLQKEKRYGYLFEKRKLLRFTARIGNVGTADFRPFLPKHAWEWHSCHLHYHSMEVFAHFDVIDMQGNKVAEGHKASFCLEDNYCRQGAQKKYACVNYGDQGISVGCTDTYLHNIDCQWVDLTDLIPGNYYFKISVNPEFKVPEMSFDNNAARCNLSYDSVTAKIWNCTLGKP</sequence>
<evidence type="ECO:0000256" key="9">
    <source>
        <dbReference type="ARBA" id="ARBA00023008"/>
    </source>
</evidence>
<evidence type="ECO:0000256" key="3">
    <source>
        <dbReference type="ARBA" id="ARBA00007492"/>
    </source>
</evidence>
<keyword evidence="7" id="KW-0801">TPQ</keyword>
<organism evidence="15 16">
    <name type="scientific">Limulus polyphemus</name>
    <name type="common">Atlantic horseshoe crab</name>
    <dbReference type="NCBI Taxonomy" id="6850"/>
    <lineage>
        <taxon>Eukaryota</taxon>
        <taxon>Metazoa</taxon>
        <taxon>Ecdysozoa</taxon>
        <taxon>Arthropoda</taxon>
        <taxon>Chelicerata</taxon>
        <taxon>Merostomata</taxon>
        <taxon>Xiphosura</taxon>
        <taxon>Limulidae</taxon>
        <taxon>Limulus</taxon>
    </lineage>
</organism>
<keyword evidence="9" id="KW-0186">Copper</keyword>
<comment type="caution">
    <text evidence="13">Lacks conserved residue(s) required for the propagation of feature annotation.</text>
</comment>
<evidence type="ECO:0000256" key="2">
    <source>
        <dbReference type="ARBA" id="ARBA00004239"/>
    </source>
</evidence>
<dbReference type="InterPro" id="IPR001695">
    <property type="entry name" value="Lysyl_oxidase"/>
</dbReference>
<evidence type="ECO:0000313" key="15">
    <source>
        <dbReference type="Proteomes" id="UP000694941"/>
    </source>
</evidence>
<evidence type="ECO:0000259" key="14">
    <source>
        <dbReference type="PROSITE" id="PS50287"/>
    </source>
</evidence>
<dbReference type="PRINTS" id="PR00258">
    <property type="entry name" value="SPERACTRCPTR"/>
</dbReference>
<dbReference type="InterPro" id="IPR036772">
    <property type="entry name" value="SRCR-like_dom_sf"/>
</dbReference>
<dbReference type="PRINTS" id="PR00074">
    <property type="entry name" value="LYSYLOXIDASE"/>
</dbReference>
<keyword evidence="4" id="KW-0886">LTQ</keyword>
<dbReference type="PANTHER" id="PTHR45817">
    <property type="entry name" value="LYSYL OXIDASE-LIKE-RELATED"/>
    <property type="match status" value="1"/>
</dbReference>
<feature type="disulfide bond" evidence="13">
    <location>
        <begin position="270"/>
        <end position="280"/>
    </location>
</feature>
<dbReference type="InterPro" id="IPR050912">
    <property type="entry name" value="LOX-like_protein"/>
</dbReference>
<gene>
    <name evidence="16" type="primary">LOC106467816</name>
</gene>
<protein>
    <recommendedName>
        <fullName evidence="11">protein-lysine 6-oxidase</fullName>
        <ecNumber evidence="11">1.4.3.13</ecNumber>
    </recommendedName>
</protein>
<dbReference type="Pfam" id="PF00530">
    <property type="entry name" value="SRCR"/>
    <property type="match status" value="2"/>
</dbReference>
<dbReference type="InterPro" id="IPR001190">
    <property type="entry name" value="SRCR"/>
</dbReference>
<comment type="subcellular location">
    <subcellularLocation>
        <location evidence="2">Secreted</location>
        <location evidence="2">Extracellular space</location>
    </subcellularLocation>
</comment>
<dbReference type="PROSITE" id="PS00420">
    <property type="entry name" value="SRCR_1"/>
    <property type="match status" value="1"/>
</dbReference>
<dbReference type="Proteomes" id="UP000694941">
    <property type="component" value="Unplaced"/>
</dbReference>
<feature type="disulfide bond" evidence="13">
    <location>
        <begin position="135"/>
        <end position="145"/>
    </location>
</feature>
<evidence type="ECO:0000313" key="16">
    <source>
        <dbReference type="RefSeq" id="XP_013783648.2"/>
    </source>
</evidence>
<dbReference type="SUPFAM" id="SSF56487">
    <property type="entry name" value="SRCR-like"/>
    <property type="match status" value="2"/>
</dbReference>
<feature type="domain" description="SRCR" evidence="14">
    <location>
        <begin position="200"/>
        <end position="303"/>
    </location>
</feature>
<proteinExistence type="inferred from homology"/>
<evidence type="ECO:0000256" key="11">
    <source>
        <dbReference type="ARBA" id="ARBA00038869"/>
    </source>
</evidence>
<evidence type="ECO:0000256" key="5">
    <source>
        <dbReference type="ARBA" id="ARBA00022525"/>
    </source>
</evidence>
<accession>A0ABM1BK86</accession>
<evidence type="ECO:0000256" key="7">
    <source>
        <dbReference type="ARBA" id="ARBA00022772"/>
    </source>
</evidence>
<keyword evidence="15" id="KW-1185">Reference proteome</keyword>
<evidence type="ECO:0000256" key="8">
    <source>
        <dbReference type="ARBA" id="ARBA00023002"/>
    </source>
</evidence>
<feature type="disulfide bond" evidence="13">
    <location>
        <begin position="226"/>
        <end position="290"/>
    </location>
</feature>
<dbReference type="PROSITE" id="PS50287">
    <property type="entry name" value="SRCR_2"/>
    <property type="match status" value="2"/>
</dbReference>
<keyword evidence="10 13" id="KW-1015">Disulfide bond</keyword>
<dbReference type="EC" id="1.4.3.13" evidence="11"/>
<evidence type="ECO:0000256" key="6">
    <source>
        <dbReference type="ARBA" id="ARBA00022723"/>
    </source>
</evidence>
<dbReference type="PANTHER" id="PTHR45817:SF4">
    <property type="entry name" value="LYSYL OXIDASE-LIKE-RELATED"/>
    <property type="match status" value="1"/>
</dbReference>
<name>A0ABM1BK86_LIMPO</name>
<evidence type="ECO:0000256" key="4">
    <source>
        <dbReference type="ARBA" id="ARBA00022477"/>
    </source>
</evidence>
<reference evidence="16" key="1">
    <citation type="submission" date="2025-08" db="UniProtKB">
        <authorList>
            <consortium name="RefSeq"/>
        </authorList>
    </citation>
    <scope>IDENTIFICATION</scope>
    <source>
        <tissue evidence="16">Muscle</tissue>
    </source>
</reference>
<dbReference type="Pfam" id="PF01186">
    <property type="entry name" value="Lysyl_oxidase"/>
    <property type="match status" value="1"/>
</dbReference>
<evidence type="ECO:0000256" key="1">
    <source>
        <dbReference type="ARBA" id="ARBA00001935"/>
    </source>
</evidence>
<comment type="cofactor">
    <cofactor evidence="1">
        <name>Cu cation</name>
        <dbReference type="ChEBI" id="CHEBI:23378"/>
    </cofactor>
</comment>